<accession>A0A9W5T8H0</accession>
<comment type="caution">
    <text evidence="3">The sequence shown here is derived from an EMBL/GenBank/DDBJ whole genome shotgun (WGS) entry which is preliminary data.</text>
</comment>
<evidence type="ECO:0000313" key="3">
    <source>
        <dbReference type="EMBL" id="GFE52686.1"/>
    </source>
</evidence>
<evidence type="ECO:0000313" key="4">
    <source>
        <dbReference type="Proteomes" id="UP001057455"/>
    </source>
</evidence>
<dbReference type="GO" id="GO:0019948">
    <property type="term" value="F:SUMO activating enzyme activity"/>
    <property type="evidence" value="ECO:0007669"/>
    <property type="project" value="TreeGrafter"/>
</dbReference>
<dbReference type="PANTHER" id="PTHR10953:SF162">
    <property type="entry name" value="SUMO-ACTIVATING ENZYME SUBUNIT 1"/>
    <property type="match status" value="1"/>
</dbReference>
<dbReference type="AlphaFoldDB" id="A0A9W5T8H0"/>
<name>A0A9W5T8H0_BABOV</name>
<dbReference type="InterPro" id="IPR000594">
    <property type="entry name" value="ThiF_NAD_FAD-bd"/>
</dbReference>
<dbReference type="GO" id="GO:0005737">
    <property type="term" value="C:cytoplasm"/>
    <property type="evidence" value="ECO:0007669"/>
    <property type="project" value="TreeGrafter"/>
</dbReference>
<dbReference type="InterPro" id="IPR035985">
    <property type="entry name" value="Ubiquitin-activating_enz"/>
</dbReference>
<dbReference type="Proteomes" id="UP001057455">
    <property type="component" value="Unassembled WGS sequence"/>
</dbReference>
<proteinExistence type="predicted"/>
<dbReference type="Pfam" id="PF00899">
    <property type="entry name" value="ThiF"/>
    <property type="match status" value="1"/>
</dbReference>
<keyword evidence="4" id="KW-1185">Reference proteome</keyword>
<organism evidence="3 4">
    <name type="scientific">Babesia ovis</name>
    <dbReference type="NCBI Taxonomy" id="5869"/>
    <lineage>
        <taxon>Eukaryota</taxon>
        <taxon>Sar</taxon>
        <taxon>Alveolata</taxon>
        <taxon>Apicomplexa</taxon>
        <taxon>Aconoidasida</taxon>
        <taxon>Piroplasmida</taxon>
        <taxon>Babesiidae</taxon>
        <taxon>Babesia</taxon>
    </lineage>
</organism>
<sequence length="204" mass="22779">MTSNKEAAIDVDSNTSISDSHTPLSDCQIDVNVIDIPTRNTFDSEPSRASTANNETTLSNQDAMLYDRQIRLWGIEAQQKLMNSRVLFLGKNGIQEEAIKNLILAGMSITLANDLNVTEEDVQHSFFLRGSDAGKNHAEALVHRMHEMVSDKRKVTSINSAIIKDLNKDDMQKFHTDDFPLTDYDVVSCAMETYLLPKVVSLCV</sequence>
<feature type="region of interest" description="Disordered" evidence="1">
    <location>
        <begin position="1"/>
        <end position="22"/>
    </location>
</feature>
<dbReference type="GO" id="GO:0031510">
    <property type="term" value="C:SUMO activating enzyme complex"/>
    <property type="evidence" value="ECO:0007669"/>
    <property type="project" value="TreeGrafter"/>
</dbReference>
<dbReference type="PANTHER" id="PTHR10953">
    <property type="entry name" value="UBIQUITIN-ACTIVATING ENZYME E1"/>
    <property type="match status" value="1"/>
</dbReference>
<dbReference type="GO" id="GO:0016925">
    <property type="term" value="P:protein sumoylation"/>
    <property type="evidence" value="ECO:0007669"/>
    <property type="project" value="TreeGrafter"/>
</dbReference>
<protein>
    <submittedName>
        <fullName evidence="3">SUMO-activating enzyme</fullName>
    </submittedName>
</protein>
<evidence type="ECO:0000259" key="2">
    <source>
        <dbReference type="Pfam" id="PF00899"/>
    </source>
</evidence>
<dbReference type="OrthoDB" id="412647at2759"/>
<dbReference type="SUPFAM" id="SSF69572">
    <property type="entry name" value="Activating enzymes of the ubiquitin-like proteins"/>
    <property type="match status" value="1"/>
</dbReference>
<dbReference type="EMBL" id="BLIY01000001">
    <property type="protein sequence ID" value="GFE52686.1"/>
    <property type="molecule type" value="Genomic_DNA"/>
</dbReference>
<dbReference type="Gene3D" id="3.40.50.720">
    <property type="entry name" value="NAD(P)-binding Rossmann-like Domain"/>
    <property type="match status" value="1"/>
</dbReference>
<gene>
    <name evidence="3" type="ORF">BaOVIS_000900</name>
</gene>
<evidence type="ECO:0000256" key="1">
    <source>
        <dbReference type="SAM" id="MobiDB-lite"/>
    </source>
</evidence>
<feature type="domain" description="THIF-type NAD/FAD binding fold" evidence="2">
    <location>
        <begin position="66"/>
        <end position="191"/>
    </location>
</feature>
<reference evidence="3" key="1">
    <citation type="submission" date="2019-12" db="EMBL/GenBank/DDBJ databases">
        <title>Genome sequence of Babesia ovis.</title>
        <authorList>
            <person name="Yamagishi J."/>
            <person name="Sevinc F."/>
            <person name="Xuan X."/>
        </authorList>
    </citation>
    <scope>NUCLEOTIDE SEQUENCE</scope>
    <source>
        <strain evidence="3">Selcuk</strain>
    </source>
</reference>
<feature type="compositionally biased region" description="Polar residues" evidence="1">
    <location>
        <begin position="12"/>
        <end position="22"/>
    </location>
</feature>
<dbReference type="InterPro" id="IPR045886">
    <property type="entry name" value="ThiF/MoeB/HesA"/>
</dbReference>